<feature type="region of interest" description="Disordered" evidence="1">
    <location>
        <begin position="17"/>
        <end position="40"/>
    </location>
</feature>
<reference evidence="2" key="1">
    <citation type="submission" date="2021-02" db="EMBL/GenBank/DDBJ databases">
        <authorList>
            <person name="Dougan E. K."/>
            <person name="Rhodes N."/>
            <person name="Thang M."/>
            <person name="Chan C."/>
        </authorList>
    </citation>
    <scope>NUCLEOTIDE SEQUENCE</scope>
</reference>
<comment type="caution">
    <text evidence="2">The sequence shown here is derived from an EMBL/GenBank/DDBJ whole genome shotgun (WGS) entry which is preliminary data.</text>
</comment>
<proteinExistence type="predicted"/>
<feature type="compositionally biased region" description="Polar residues" evidence="1">
    <location>
        <begin position="153"/>
        <end position="162"/>
    </location>
</feature>
<dbReference type="AlphaFoldDB" id="A0A813AH52"/>
<organism evidence="2 3">
    <name type="scientific">Symbiodinium necroappetens</name>
    <dbReference type="NCBI Taxonomy" id="1628268"/>
    <lineage>
        <taxon>Eukaryota</taxon>
        <taxon>Sar</taxon>
        <taxon>Alveolata</taxon>
        <taxon>Dinophyceae</taxon>
        <taxon>Suessiales</taxon>
        <taxon>Symbiodiniaceae</taxon>
        <taxon>Symbiodinium</taxon>
    </lineage>
</organism>
<protein>
    <submittedName>
        <fullName evidence="2">Uncharacterized protein</fullName>
    </submittedName>
</protein>
<dbReference type="OrthoDB" id="10285586at2759"/>
<feature type="compositionally biased region" description="Low complexity" evidence="1">
    <location>
        <begin position="30"/>
        <end position="40"/>
    </location>
</feature>
<evidence type="ECO:0000313" key="3">
    <source>
        <dbReference type="Proteomes" id="UP000601435"/>
    </source>
</evidence>
<sequence length="207" mass="23126">MAPGLCQKACPSWGTSPPTIAMPGTRPKFPSTSPLSRRPSTSRKICWMMTTSPPSWMATCQMRPKRTCRRCRTTAMTAGFYQKMCPWLGTSLPTKVTPGTRQNFTVEKPAMPRTHWKMTMNPSRWMGTCPMGPLRTWQKCRTAAMAPGLCQKASPSWGTSPPTIAMPGTRPKFPSTSPLSRRPSTSRKICWMMTTSPPSWMATCQMR</sequence>
<feature type="non-terminal residue" evidence="2">
    <location>
        <position position="1"/>
    </location>
</feature>
<keyword evidence="3" id="KW-1185">Reference proteome</keyword>
<dbReference type="Proteomes" id="UP000601435">
    <property type="component" value="Unassembled WGS sequence"/>
</dbReference>
<evidence type="ECO:0000256" key="1">
    <source>
        <dbReference type="SAM" id="MobiDB-lite"/>
    </source>
</evidence>
<accession>A0A813AH52</accession>
<evidence type="ECO:0000313" key="2">
    <source>
        <dbReference type="EMBL" id="CAE7864765.1"/>
    </source>
</evidence>
<feature type="compositionally biased region" description="Low complexity" evidence="1">
    <location>
        <begin position="174"/>
        <end position="185"/>
    </location>
</feature>
<gene>
    <name evidence="2" type="ORF">SNEC2469_LOCUS27569</name>
</gene>
<name>A0A813AH52_9DINO</name>
<dbReference type="EMBL" id="CAJNJA010058269">
    <property type="protein sequence ID" value="CAE7864765.1"/>
    <property type="molecule type" value="Genomic_DNA"/>
</dbReference>
<feature type="region of interest" description="Disordered" evidence="1">
    <location>
        <begin position="152"/>
        <end position="185"/>
    </location>
</feature>